<dbReference type="Proteomes" id="UP000633943">
    <property type="component" value="Unassembled WGS sequence"/>
</dbReference>
<organism evidence="2 3">
    <name type="scientific">Aromatoleum bremense</name>
    <dbReference type="NCBI Taxonomy" id="76115"/>
    <lineage>
        <taxon>Bacteria</taxon>
        <taxon>Pseudomonadati</taxon>
        <taxon>Pseudomonadota</taxon>
        <taxon>Betaproteobacteria</taxon>
        <taxon>Rhodocyclales</taxon>
        <taxon>Rhodocyclaceae</taxon>
        <taxon>Aromatoleum</taxon>
    </lineage>
</organism>
<protein>
    <submittedName>
        <fullName evidence="2">Uncharacterized protein</fullName>
    </submittedName>
</protein>
<reference evidence="2 3" key="1">
    <citation type="submission" date="2019-12" db="EMBL/GenBank/DDBJ databases">
        <title>Comparative genomics gives insights into the taxonomy of the Azoarcus-Aromatoleum group and reveals separate origins of nif in the plant-associated Azoarcus and non-plant-associated Aromatoleum sub-groups.</title>
        <authorList>
            <person name="Lafos M."/>
            <person name="Maluk M."/>
            <person name="Batista M."/>
            <person name="Junghare M."/>
            <person name="Carmona M."/>
            <person name="Faoro H."/>
            <person name="Cruz L.M."/>
            <person name="Battistoni F."/>
            <person name="De Souza E."/>
            <person name="Pedrosa F."/>
            <person name="Chen W.-M."/>
            <person name="Poole P.S."/>
            <person name="Dixon R.A."/>
            <person name="James E.K."/>
        </authorList>
    </citation>
    <scope>NUCLEOTIDE SEQUENCE [LARGE SCALE GENOMIC DNA]</scope>
    <source>
        <strain evidence="2 3">PbN1</strain>
    </source>
</reference>
<dbReference type="EMBL" id="WTVP01000010">
    <property type="protein sequence ID" value="NMG15021.1"/>
    <property type="molecule type" value="Genomic_DNA"/>
</dbReference>
<keyword evidence="3" id="KW-1185">Reference proteome</keyword>
<dbReference type="RefSeq" id="WP_169201734.1">
    <property type="nucleotide sequence ID" value="NZ_CP059467.1"/>
</dbReference>
<name>A0ABX1NSR7_9RHOO</name>
<evidence type="ECO:0000313" key="2">
    <source>
        <dbReference type="EMBL" id="NMG15021.1"/>
    </source>
</evidence>
<comment type="caution">
    <text evidence="2">The sequence shown here is derived from an EMBL/GenBank/DDBJ whole genome shotgun (WGS) entry which is preliminary data.</text>
</comment>
<accession>A0ABX1NSR7</accession>
<evidence type="ECO:0000313" key="3">
    <source>
        <dbReference type="Proteomes" id="UP000633943"/>
    </source>
</evidence>
<feature type="region of interest" description="Disordered" evidence="1">
    <location>
        <begin position="1"/>
        <end position="27"/>
    </location>
</feature>
<evidence type="ECO:0000256" key="1">
    <source>
        <dbReference type="SAM" id="MobiDB-lite"/>
    </source>
</evidence>
<gene>
    <name evidence="2" type="ORF">GPA24_05575</name>
</gene>
<proteinExistence type="predicted"/>
<sequence>MILSSGVTADVSGTGKPGTTLRRPAHCAPRPGVPVALPAEELAQWLAEPAGLIKLSA</sequence>